<evidence type="ECO:0000313" key="6">
    <source>
        <dbReference type="EMBL" id="KPU73869.1"/>
    </source>
</evidence>
<evidence type="ECO:0000259" key="5">
    <source>
        <dbReference type="Pfam" id="PF10415"/>
    </source>
</evidence>
<dbReference type="FunFam" id="1.10.40.30:FF:000002">
    <property type="entry name" value="Fumarate hydratase class II"/>
    <property type="match status" value="1"/>
</dbReference>
<dbReference type="FunCoup" id="A0A0P8XG21">
    <property type="interactions" value="150"/>
</dbReference>
<keyword evidence="3" id="KW-0456">Lyase</keyword>
<dbReference type="Pfam" id="PF10415">
    <property type="entry name" value="FumaraseC_C"/>
    <property type="match status" value="1"/>
</dbReference>
<dbReference type="KEGG" id="dan:26514837"/>
<keyword evidence="7" id="KW-1185">Reference proteome</keyword>
<dbReference type="FunFam" id="1.10.275.10:FF:000001">
    <property type="entry name" value="Fumarate hydratase, mitochondrial"/>
    <property type="match status" value="1"/>
</dbReference>
<dbReference type="EC" id="4.2.1.2" evidence="2"/>
<reference evidence="6 7" key="1">
    <citation type="journal article" date="2007" name="Nature">
        <title>Evolution of genes and genomes on the Drosophila phylogeny.</title>
        <authorList>
            <consortium name="Drosophila 12 Genomes Consortium"/>
            <person name="Clark A.G."/>
            <person name="Eisen M.B."/>
            <person name="Smith D.R."/>
            <person name="Bergman C.M."/>
            <person name="Oliver B."/>
            <person name="Markow T.A."/>
            <person name="Kaufman T.C."/>
            <person name="Kellis M."/>
            <person name="Gelbart W."/>
            <person name="Iyer V.N."/>
            <person name="Pollard D.A."/>
            <person name="Sackton T.B."/>
            <person name="Larracuente A.M."/>
            <person name="Singh N.D."/>
            <person name="Abad J.P."/>
            <person name="Abt D.N."/>
            <person name="Adryan B."/>
            <person name="Aguade M."/>
            <person name="Akashi H."/>
            <person name="Anderson W.W."/>
            <person name="Aquadro C.F."/>
            <person name="Ardell D.H."/>
            <person name="Arguello R."/>
            <person name="Artieri C.G."/>
            <person name="Barbash D.A."/>
            <person name="Barker D."/>
            <person name="Barsanti P."/>
            <person name="Batterham P."/>
            <person name="Batzoglou S."/>
            <person name="Begun D."/>
            <person name="Bhutkar A."/>
            <person name="Blanco E."/>
            <person name="Bosak S.A."/>
            <person name="Bradley R.K."/>
            <person name="Brand A.D."/>
            <person name="Brent M.R."/>
            <person name="Brooks A.N."/>
            <person name="Brown R.H."/>
            <person name="Butlin R.K."/>
            <person name="Caggese C."/>
            <person name="Calvi B.R."/>
            <person name="Bernardo de Carvalho A."/>
            <person name="Caspi A."/>
            <person name="Castrezana S."/>
            <person name="Celniker S.E."/>
            <person name="Chang J.L."/>
            <person name="Chapple C."/>
            <person name="Chatterji S."/>
            <person name="Chinwalla A."/>
            <person name="Civetta A."/>
            <person name="Clifton S.W."/>
            <person name="Comeron J.M."/>
            <person name="Costello J.C."/>
            <person name="Coyne J.A."/>
            <person name="Daub J."/>
            <person name="David R.G."/>
            <person name="Delcher A.L."/>
            <person name="Delehaunty K."/>
            <person name="Do C.B."/>
            <person name="Ebling H."/>
            <person name="Edwards K."/>
            <person name="Eickbush T."/>
            <person name="Evans J.D."/>
            <person name="Filipski A."/>
            <person name="Findeiss S."/>
            <person name="Freyhult E."/>
            <person name="Fulton L."/>
            <person name="Fulton R."/>
            <person name="Garcia A.C."/>
            <person name="Gardiner A."/>
            <person name="Garfield D.A."/>
            <person name="Garvin B.E."/>
            <person name="Gibson G."/>
            <person name="Gilbert D."/>
            <person name="Gnerre S."/>
            <person name="Godfrey J."/>
            <person name="Good R."/>
            <person name="Gotea V."/>
            <person name="Gravely B."/>
            <person name="Greenberg A.J."/>
            <person name="Griffiths-Jones S."/>
            <person name="Gross S."/>
            <person name="Guigo R."/>
            <person name="Gustafson E.A."/>
            <person name="Haerty W."/>
            <person name="Hahn M.W."/>
            <person name="Halligan D.L."/>
            <person name="Halpern A.L."/>
            <person name="Halter G.M."/>
            <person name="Han M.V."/>
            <person name="Heger A."/>
            <person name="Hillier L."/>
            <person name="Hinrichs A.S."/>
            <person name="Holmes I."/>
            <person name="Hoskins R.A."/>
            <person name="Hubisz M.J."/>
            <person name="Hultmark D."/>
            <person name="Huntley M.A."/>
            <person name="Jaffe D.B."/>
            <person name="Jagadeeshan S."/>
            <person name="Jeck W.R."/>
            <person name="Johnson J."/>
            <person name="Jones C.D."/>
            <person name="Jordan W.C."/>
            <person name="Karpen G.H."/>
            <person name="Kataoka E."/>
            <person name="Keightley P.D."/>
            <person name="Kheradpour P."/>
            <person name="Kirkness E.F."/>
            <person name="Koerich L.B."/>
            <person name="Kristiansen K."/>
            <person name="Kudrna D."/>
            <person name="Kulathinal R.J."/>
            <person name="Kumar S."/>
            <person name="Kwok R."/>
            <person name="Lander E."/>
            <person name="Langley C.H."/>
            <person name="Lapoint R."/>
            <person name="Lazzaro B.P."/>
            <person name="Lee S.J."/>
            <person name="Levesque L."/>
            <person name="Li R."/>
            <person name="Lin C.F."/>
            <person name="Lin M.F."/>
            <person name="Lindblad-Toh K."/>
            <person name="Llopart A."/>
            <person name="Long M."/>
            <person name="Low L."/>
            <person name="Lozovsky E."/>
            <person name="Lu J."/>
            <person name="Luo M."/>
            <person name="Machado C.A."/>
            <person name="Makalowski W."/>
            <person name="Marzo M."/>
            <person name="Matsuda M."/>
            <person name="Matzkin L."/>
            <person name="McAllister B."/>
            <person name="McBride C.S."/>
            <person name="McKernan B."/>
            <person name="McKernan K."/>
            <person name="Mendez-Lago M."/>
            <person name="Minx P."/>
            <person name="Mollenhauer M.U."/>
            <person name="Montooth K."/>
            <person name="Mount S.M."/>
            <person name="Mu X."/>
            <person name="Myers E."/>
            <person name="Negre B."/>
            <person name="Newfeld S."/>
            <person name="Nielsen R."/>
            <person name="Noor M.A."/>
            <person name="O'Grady P."/>
            <person name="Pachter L."/>
            <person name="Papaceit M."/>
            <person name="Parisi M.J."/>
            <person name="Parisi M."/>
            <person name="Parts L."/>
            <person name="Pedersen J.S."/>
            <person name="Pesole G."/>
            <person name="Phillippy A.M."/>
            <person name="Ponting C.P."/>
            <person name="Pop M."/>
            <person name="Porcelli D."/>
            <person name="Powell J.R."/>
            <person name="Prohaska S."/>
            <person name="Pruitt K."/>
            <person name="Puig M."/>
            <person name="Quesneville H."/>
            <person name="Ram K.R."/>
            <person name="Rand D."/>
            <person name="Rasmussen M.D."/>
            <person name="Reed L.K."/>
            <person name="Reenan R."/>
            <person name="Reily A."/>
            <person name="Remington K.A."/>
            <person name="Rieger T.T."/>
            <person name="Ritchie M.G."/>
            <person name="Robin C."/>
            <person name="Rogers Y.H."/>
            <person name="Rohde C."/>
            <person name="Rozas J."/>
            <person name="Rubenfield M.J."/>
            <person name="Ruiz A."/>
            <person name="Russo S."/>
            <person name="Salzberg S.L."/>
            <person name="Sanchez-Gracia A."/>
            <person name="Saranga D.J."/>
            <person name="Sato H."/>
            <person name="Schaeffer S.W."/>
            <person name="Schatz M.C."/>
            <person name="Schlenke T."/>
            <person name="Schwartz R."/>
            <person name="Segarra C."/>
            <person name="Singh R.S."/>
            <person name="Sirot L."/>
            <person name="Sirota M."/>
            <person name="Sisneros N.B."/>
            <person name="Smith C.D."/>
            <person name="Smith T.F."/>
            <person name="Spieth J."/>
            <person name="Stage D.E."/>
            <person name="Stark A."/>
            <person name="Stephan W."/>
            <person name="Strausberg R.L."/>
            <person name="Strempel S."/>
            <person name="Sturgill D."/>
            <person name="Sutton G."/>
            <person name="Sutton G.G."/>
            <person name="Tao W."/>
            <person name="Teichmann S."/>
            <person name="Tobari Y.N."/>
            <person name="Tomimura Y."/>
            <person name="Tsolas J.M."/>
            <person name="Valente V.L."/>
            <person name="Venter E."/>
            <person name="Venter J.C."/>
            <person name="Vicario S."/>
            <person name="Vieira F.G."/>
            <person name="Vilella A.J."/>
            <person name="Villasante A."/>
            <person name="Walenz B."/>
            <person name="Wang J."/>
            <person name="Wasserman M."/>
            <person name="Watts T."/>
            <person name="Wilson D."/>
            <person name="Wilson R.K."/>
            <person name="Wing R.A."/>
            <person name="Wolfner M.F."/>
            <person name="Wong A."/>
            <person name="Wong G.K."/>
            <person name="Wu C.I."/>
            <person name="Wu G."/>
            <person name="Yamamoto D."/>
            <person name="Yang H.P."/>
            <person name="Yang S.P."/>
            <person name="Yorke J.A."/>
            <person name="Yoshida K."/>
            <person name="Zdobnov E."/>
            <person name="Zhang P."/>
            <person name="Zhang Y."/>
            <person name="Zimin A.V."/>
            <person name="Baldwin J."/>
            <person name="Abdouelleil A."/>
            <person name="Abdulkadir J."/>
            <person name="Abebe A."/>
            <person name="Abera B."/>
            <person name="Abreu J."/>
            <person name="Acer S.C."/>
            <person name="Aftuck L."/>
            <person name="Alexander A."/>
            <person name="An P."/>
            <person name="Anderson E."/>
            <person name="Anderson S."/>
            <person name="Arachi H."/>
            <person name="Azer M."/>
            <person name="Bachantsang P."/>
            <person name="Barry A."/>
            <person name="Bayul T."/>
            <person name="Berlin A."/>
            <person name="Bessette D."/>
            <person name="Bloom T."/>
            <person name="Blye J."/>
            <person name="Boguslavskiy L."/>
            <person name="Bonnet C."/>
            <person name="Boukhgalter B."/>
            <person name="Bourzgui I."/>
            <person name="Brown A."/>
            <person name="Cahill P."/>
            <person name="Channer S."/>
            <person name="Cheshatsang Y."/>
            <person name="Chuda L."/>
            <person name="Citroen M."/>
            <person name="Collymore A."/>
            <person name="Cooke P."/>
            <person name="Costello M."/>
            <person name="D'Aco K."/>
            <person name="Daza R."/>
            <person name="De Haan G."/>
            <person name="DeGray S."/>
            <person name="DeMaso C."/>
            <person name="Dhargay N."/>
            <person name="Dooley K."/>
            <person name="Dooley E."/>
            <person name="Doricent M."/>
            <person name="Dorje P."/>
            <person name="Dorjee K."/>
            <person name="Dupes A."/>
            <person name="Elong R."/>
            <person name="Falk J."/>
            <person name="Farina A."/>
            <person name="Faro S."/>
            <person name="Ferguson D."/>
            <person name="Fisher S."/>
            <person name="Foley C.D."/>
            <person name="Franke A."/>
            <person name="Friedrich D."/>
            <person name="Gadbois L."/>
            <person name="Gearin G."/>
            <person name="Gearin C.R."/>
            <person name="Giannoukos G."/>
            <person name="Goode T."/>
            <person name="Graham J."/>
            <person name="Grandbois E."/>
            <person name="Grewal S."/>
            <person name="Gyaltsen K."/>
            <person name="Hafez N."/>
            <person name="Hagos B."/>
            <person name="Hall J."/>
            <person name="Henson C."/>
            <person name="Hollinger A."/>
            <person name="Honan T."/>
            <person name="Huard M.D."/>
            <person name="Hughes L."/>
            <person name="Hurhula B."/>
            <person name="Husby M.E."/>
            <person name="Kamat A."/>
            <person name="Kanga B."/>
            <person name="Kashin S."/>
            <person name="Khazanovich D."/>
            <person name="Kisner P."/>
            <person name="Lance K."/>
            <person name="Lara M."/>
            <person name="Lee W."/>
            <person name="Lennon N."/>
            <person name="Letendre F."/>
            <person name="LeVine R."/>
            <person name="Lipovsky A."/>
            <person name="Liu X."/>
            <person name="Liu J."/>
            <person name="Liu S."/>
            <person name="Lokyitsang T."/>
            <person name="Lokyitsang Y."/>
            <person name="Lubonja R."/>
            <person name="Lui A."/>
            <person name="MacDonald P."/>
            <person name="Magnisalis V."/>
            <person name="Maru K."/>
            <person name="Matthews C."/>
            <person name="McCusker W."/>
            <person name="McDonough S."/>
            <person name="Mehta T."/>
            <person name="Meldrim J."/>
            <person name="Meneus L."/>
            <person name="Mihai O."/>
            <person name="Mihalev A."/>
            <person name="Mihova T."/>
            <person name="Mittelman R."/>
            <person name="Mlenga V."/>
            <person name="Montmayeur A."/>
            <person name="Mulrain L."/>
            <person name="Navidi A."/>
            <person name="Naylor J."/>
            <person name="Negash T."/>
            <person name="Nguyen T."/>
            <person name="Nguyen N."/>
            <person name="Nicol R."/>
            <person name="Norbu C."/>
            <person name="Norbu N."/>
            <person name="Novod N."/>
            <person name="O'Neill B."/>
            <person name="Osman S."/>
            <person name="Markiewicz E."/>
            <person name="Oyono O.L."/>
            <person name="Patti C."/>
            <person name="Phunkhang P."/>
            <person name="Pierre F."/>
            <person name="Priest M."/>
            <person name="Raghuraman S."/>
            <person name="Rege F."/>
            <person name="Reyes R."/>
            <person name="Rise C."/>
            <person name="Rogov P."/>
            <person name="Ross K."/>
            <person name="Ryan E."/>
            <person name="Settipalli S."/>
            <person name="Shea T."/>
            <person name="Sherpa N."/>
            <person name="Shi L."/>
            <person name="Shih D."/>
            <person name="Sparrow T."/>
            <person name="Spaulding J."/>
            <person name="Stalker J."/>
            <person name="Stange-Thomann N."/>
            <person name="Stavropoulos S."/>
            <person name="Stone C."/>
            <person name="Strader C."/>
            <person name="Tesfaye S."/>
            <person name="Thomson T."/>
            <person name="Thoulutsang Y."/>
            <person name="Thoulutsang D."/>
            <person name="Topham K."/>
            <person name="Topping I."/>
            <person name="Tsamla T."/>
            <person name="Vassiliev H."/>
            <person name="Vo A."/>
            <person name="Wangchuk T."/>
            <person name="Wangdi T."/>
            <person name="Weiand M."/>
            <person name="Wilkinson J."/>
            <person name="Wilson A."/>
            <person name="Yadav S."/>
            <person name="Young G."/>
            <person name="Yu Q."/>
            <person name="Zembek L."/>
            <person name="Zhong D."/>
            <person name="Zimmer A."/>
            <person name="Zwirko Z."/>
            <person name="Jaffe D.B."/>
            <person name="Alvarez P."/>
            <person name="Brockman W."/>
            <person name="Butler J."/>
            <person name="Chin C."/>
            <person name="Gnerre S."/>
            <person name="Grabherr M."/>
            <person name="Kleber M."/>
            <person name="Mauceli E."/>
            <person name="MacCallum I."/>
        </authorList>
    </citation>
    <scope>NUCLEOTIDE SEQUENCE [LARGE SCALE GENOMIC DNA]</scope>
    <source>
        <strain evidence="7">Tucson 14024-0371.13</strain>
    </source>
</reference>
<accession>A0A0P8XG21</accession>
<dbReference type="InterPro" id="IPR022761">
    <property type="entry name" value="Fumarate_lyase_N"/>
</dbReference>
<dbReference type="GO" id="GO:0006106">
    <property type="term" value="P:fumarate metabolic process"/>
    <property type="evidence" value="ECO:0007669"/>
    <property type="project" value="InterPro"/>
</dbReference>
<dbReference type="UniPathway" id="UPA00223">
    <property type="reaction ID" value="UER01007"/>
</dbReference>
<dbReference type="InterPro" id="IPR018951">
    <property type="entry name" value="Fumarase_C_C"/>
</dbReference>
<dbReference type="OrthoDB" id="1738025at2759"/>
<evidence type="ECO:0000256" key="3">
    <source>
        <dbReference type="ARBA" id="ARBA00023239"/>
    </source>
</evidence>
<feature type="domain" description="Fumarate lyase N-terminal" evidence="4">
    <location>
        <begin position="31"/>
        <end position="364"/>
    </location>
</feature>
<dbReference type="Pfam" id="PF00206">
    <property type="entry name" value="Lyase_1"/>
    <property type="match status" value="1"/>
</dbReference>
<dbReference type="STRING" id="7217.A0A0P8XG21"/>
<gene>
    <name evidence="6" type="primary">Dana\GF27428</name>
    <name evidence="6" type="ORF">GF27428</name>
</gene>
<comment type="similarity">
    <text evidence="1">Belongs to the class-II fumarase/aspartase family. Fumarase subfamily.</text>
</comment>
<dbReference type="HAMAP" id="MF_00743">
    <property type="entry name" value="FumaraseC"/>
    <property type="match status" value="1"/>
</dbReference>
<dbReference type="InterPro" id="IPR005677">
    <property type="entry name" value="Fum_hydII"/>
</dbReference>
<sequence>MSFDQKEIFSLMYKLARLIVPDTRVEYDAQGAIHVPLDRMYGPLTMRSLTKFPIGGTEERMPRSVIRAMGMVKKAAAESNKVNGMEERLCDAISEACDEVISGKLYDEEHFPLVIWQSGSGDHTNCNVNEVIANRAIKILGGLMGTKEPVDPIEHVNLGQSAHDTFATAVRVAVAMDLQEKLYPSLRMFAELLGKKSEEWKDIIKTGRTHLMDAVPLTLGQEFSGYQQQICNGRCRLDGSLSRLYKLPIGGTFVGTGYSTVKGFNERCAKRLAELSFLPFVCSPNCFESMSSCDALVELHGELNTIAVSTMKIANDIRFLASGPRCGLGELILPENEPGSSIMPGKVNPTQCEAMTMICAQIMGNDAAISIGGASGHFQLNTFLPMIVSNVLRSITLLGDGINSFCVNCLKGAEPNKDRIASNMMESLMLVTALSPHIGYEKAAAIAMAAHQNGTTLRKECTKAGIDKQDYDHWVCPEKMLSPE</sequence>
<evidence type="ECO:0000256" key="1">
    <source>
        <dbReference type="ARBA" id="ARBA00009084"/>
    </source>
</evidence>
<evidence type="ECO:0000259" key="4">
    <source>
        <dbReference type="Pfam" id="PF00206"/>
    </source>
</evidence>
<name>A0A0P8XG21_DROAN</name>
<dbReference type="PROSITE" id="PS00163">
    <property type="entry name" value="FUMARATE_LYASES"/>
    <property type="match status" value="1"/>
</dbReference>
<dbReference type="AlphaFoldDB" id="A0A0P8XG21"/>
<dbReference type="InterPro" id="IPR008948">
    <property type="entry name" value="L-Aspartase-like"/>
</dbReference>
<dbReference type="PANTHER" id="PTHR11444">
    <property type="entry name" value="ASPARTATEAMMONIA/ARGININOSUCCINATE/ADENYLOSUCCINATE LYASE"/>
    <property type="match status" value="1"/>
</dbReference>
<dbReference type="PRINTS" id="PR00145">
    <property type="entry name" value="ARGSUCLYASE"/>
</dbReference>
<dbReference type="SMR" id="A0A0P8XG21"/>
<dbReference type="GO" id="GO:0006108">
    <property type="term" value="P:malate metabolic process"/>
    <property type="evidence" value="ECO:0007669"/>
    <property type="project" value="TreeGrafter"/>
</dbReference>
<dbReference type="InParanoid" id="A0A0P8XG21"/>
<dbReference type="Proteomes" id="UP000007801">
    <property type="component" value="Unassembled WGS sequence"/>
</dbReference>
<protein>
    <recommendedName>
        <fullName evidence="2">fumarate hydratase</fullName>
        <ecNumber evidence="2">4.2.1.2</ecNumber>
    </recommendedName>
</protein>
<dbReference type="SUPFAM" id="SSF48557">
    <property type="entry name" value="L-aspartase-like"/>
    <property type="match status" value="1"/>
</dbReference>
<dbReference type="InterPro" id="IPR020557">
    <property type="entry name" value="Fumarate_lyase_CS"/>
</dbReference>
<dbReference type="GeneID" id="26514837"/>
<dbReference type="Gene3D" id="1.10.275.10">
    <property type="entry name" value="Fumarase/aspartase (N-terminal domain)"/>
    <property type="match status" value="1"/>
</dbReference>
<dbReference type="EMBL" id="CH902620">
    <property type="protein sequence ID" value="KPU73869.1"/>
    <property type="molecule type" value="Genomic_DNA"/>
</dbReference>
<dbReference type="GO" id="GO:0004333">
    <property type="term" value="F:fumarate hydratase activity"/>
    <property type="evidence" value="ECO:0007669"/>
    <property type="project" value="UniProtKB-EC"/>
</dbReference>
<feature type="domain" description="Fumarase C C-terminal" evidence="5">
    <location>
        <begin position="430"/>
        <end position="481"/>
    </location>
</feature>
<dbReference type="Gene3D" id="1.10.40.30">
    <property type="entry name" value="Fumarase/aspartase (C-terminal domain)"/>
    <property type="match status" value="1"/>
</dbReference>
<evidence type="ECO:0000313" key="7">
    <source>
        <dbReference type="Proteomes" id="UP000007801"/>
    </source>
</evidence>
<dbReference type="FunFam" id="1.20.200.10:FF:000001">
    <property type="entry name" value="Fumarate hydratase, mitochondrial"/>
    <property type="match status" value="1"/>
</dbReference>
<dbReference type="Gene3D" id="1.20.200.10">
    <property type="entry name" value="Fumarase/aspartase (Central domain)"/>
    <property type="match status" value="1"/>
</dbReference>
<dbReference type="InterPro" id="IPR000362">
    <property type="entry name" value="Fumarate_lyase_fam"/>
</dbReference>
<dbReference type="InterPro" id="IPR024083">
    <property type="entry name" value="Fumarase/histidase_N"/>
</dbReference>
<evidence type="ECO:0000256" key="2">
    <source>
        <dbReference type="ARBA" id="ARBA00012921"/>
    </source>
</evidence>
<dbReference type="PANTHER" id="PTHR11444:SF1">
    <property type="entry name" value="FUMARATE HYDRATASE, MITOCHONDRIAL"/>
    <property type="match status" value="1"/>
</dbReference>
<dbReference type="GO" id="GO:0005739">
    <property type="term" value="C:mitochondrion"/>
    <property type="evidence" value="ECO:0007669"/>
    <property type="project" value="TreeGrafter"/>
</dbReference>
<dbReference type="GO" id="GO:0006099">
    <property type="term" value="P:tricarboxylic acid cycle"/>
    <property type="evidence" value="ECO:0007669"/>
    <property type="project" value="UniProtKB-UniPathway"/>
</dbReference>
<dbReference type="CDD" id="cd01362">
    <property type="entry name" value="Fumarase_classII"/>
    <property type="match status" value="1"/>
</dbReference>
<organism evidence="6 7">
    <name type="scientific">Drosophila ananassae</name>
    <name type="common">Fruit fly</name>
    <dbReference type="NCBI Taxonomy" id="7217"/>
    <lineage>
        <taxon>Eukaryota</taxon>
        <taxon>Metazoa</taxon>
        <taxon>Ecdysozoa</taxon>
        <taxon>Arthropoda</taxon>
        <taxon>Hexapoda</taxon>
        <taxon>Insecta</taxon>
        <taxon>Pterygota</taxon>
        <taxon>Neoptera</taxon>
        <taxon>Endopterygota</taxon>
        <taxon>Diptera</taxon>
        <taxon>Brachycera</taxon>
        <taxon>Muscomorpha</taxon>
        <taxon>Ephydroidea</taxon>
        <taxon>Drosophilidae</taxon>
        <taxon>Drosophila</taxon>
        <taxon>Sophophora</taxon>
    </lineage>
</organism>
<dbReference type="PRINTS" id="PR00149">
    <property type="entry name" value="FUMRATELYASE"/>
</dbReference>
<proteinExistence type="inferred from homology"/>